<organism evidence="1 2">
    <name type="scientific">Setaria italica</name>
    <name type="common">Foxtail millet</name>
    <name type="synonym">Panicum italicum</name>
    <dbReference type="NCBI Taxonomy" id="4555"/>
    <lineage>
        <taxon>Eukaryota</taxon>
        <taxon>Viridiplantae</taxon>
        <taxon>Streptophyta</taxon>
        <taxon>Embryophyta</taxon>
        <taxon>Tracheophyta</taxon>
        <taxon>Spermatophyta</taxon>
        <taxon>Magnoliopsida</taxon>
        <taxon>Liliopsida</taxon>
        <taxon>Poales</taxon>
        <taxon>Poaceae</taxon>
        <taxon>PACMAD clade</taxon>
        <taxon>Panicoideae</taxon>
        <taxon>Panicodae</taxon>
        <taxon>Paniceae</taxon>
        <taxon>Cenchrinae</taxon>
        <taxon>Setaria</taxon>
    </lineage>
</organism>
<evidence type="ECO:0000313" key="1">
    <source>
        <dbReference type="EnsemblPlants" id="KQK89032"/>
    </source>
</evidence>
<name>K4AHC7_SETIT</name>
<dbReference type="AlphaFoldDB" id="K4AHC7"/>
<dbReference type="EnsemblPlants" id="KQK89032">
    <property type="protein sequence ID" value="KQK89032"/>
    <property type="gene ID" value="SETIT_038284mg"/>
</dbReference>
<keyword evidence="2" id="KW-1185">Reference proteome</keyword>
<dbReference type="InParanoid" id="K4AHC7"/>
<protein>
    <submittedName>
        <fullName evidence="1">Uncharacterized protein</fullName>
    </submittedName>
</protein>
<dbReference type="HOGENOM" id="CLU_2531777_0_0_1"/>
<reference evidence="1" key="2">
    <citation type="submission" date="2018-08" db="UniProtKB">
        <authorList>
            <consortium name="EnsemblPlants"/>
        </authorList>
    </citation>
    <scope>IDENTIFICATION</scope>
    <source>
        <strain evidence="1">Yugu1</strain>
    </source>
</reference>
<reference evidence="2" key="1">
    <citation type="journal article" date="2012" name="Nat. Biotechnol.">
        <title>Reference genome sequence of the model plant Setaria.</title>
        <authorList>
            <person name="Bennetzen J.L."/>
            <person name="Schmutz J."/>
            <person name="Wang H."/>
            <person name="Percifield R."/>
            <person name="Hawkins J."/>
            <person name="Pontaroli A.C."/>
            <person name="Estep M."/>
            <person name="Feng L."/>
            <person name="Vaughn J.N."/>
            <person name="Grimwood J."/>
            <person name="Jenkins J."/>
            <person name="Barry K."/>
            <person name="Lindquist E."/>
            <person name="Hellsten U."/>
            <person name="Deshpande S."/>
            <person name="Wang X."/>
            <person name="Wu X."/>
            <person name="Mitros T."/>
            <person name="Triplett J."/>
            <person name="Yang X."/>
            <person name="Ye C.Y."/>
            <person name="Mauro-Herrera M."/>
            <person name="Wang L."/>
            <person name="Li P."/>
            <person name="Sharma M."/>
            <person name="Sharma R."/>
            <person name="Ronald P.C."/>
            <person name="Panaud O."/>
            <person name="Kellogg E.A."/>
            <person name="Brutnell T.P."/>
            <person name="Doust A.N."/>
            <person name="Tuskan G.A."/>
            <person name="Rokhsar D."/>
            <person name="Devos K.M."/>
        </authorList>
    </citation>
    <scope>NUCLEOTIDE SEQUENCE [LARGE SCALE GENOMIC DNA]</scope>
    <source>
        <strain evidence="2">cv. Yugu1</strain>
    </source>
</reference>
<dbReference type="Gramene" id="KQK89032">
    <property type="protein sequence ID" value="KQK89032"/>
    <property type="gene ID" value="SETIT_038284mg"/>
</dbReference>
<dbReference type="Pfam" id="PF14223">
    <property type="entry name" value="Retrotran_gag_2"/>
    <property type="match status" value="1"/>
</dbReference>
<sequence>MHLYGLHPSIWEVVVLSLTPPKNGIPMAEQAQDYFRNAQVVRVIISSLCAQEFNKVRSVKIAKVIWDTLNEAHEGTDQVREGKT</sequence>
<dbReference type="Proteomes" id="UP000004995">
    <property type="component" value="Unassembled WGS sequence"/>
</dbReference>
<evidence type="ECO:0000313" key="2">
    <source>
        <dbReference type="Proteomes" id="UP000004995"/>
    </source>
</evidence>
<accession>K4AHC7</accession>
<proteinExistence type="predicted"/>
<dbReference type="EMBL" id="AGNK02005608">
    <property type="status" value="NOT_ANNOTATED_CDS"/>
    <property type="molecule type" value="Genomic_DNA"/>
</dbReference>